<sequence>MKNNTPSPQPTMAVDHTLYCEEEEEEETIPKSEITSNHNNNRPLFPFQYDSKWDDEELQFLLRKDTEQITPPKSSRLSSSARNQAVEFVLKIASHHKFSASAAVLAVNFVDRFLLSLEVDEKRPWLTQLVAVACLSIAAKVEETHVPLLVDLQVEDGKYLFEAKTIKRMELLILSALDWRMNPVTPLSFIDHFVRRLRVEKGFAIHLEFLASCEDTVISFVSDWRCVEYSAGVVASAAMLHVVNQEEYCGYAVECETMMFELLHISKMEVEKCCMLISDIHSNDKKKISKRRNCELSGSCCSWNDATATIIDGEVANDHNPILKKHKQH</sequence>
<dbReference type="InterPro" id="IPR039361">
    <property type="entry name" value="Cyclin"/>
</dbReference>
<dbReference type="CDD" id="cd20544">
    <property type="entry name" value="CYCLIN_AtCycD-like_rpt2"/>
    <property type="match status" value="1"/>
</dbReference>
<organism evidence="7">
    <name type="scientific">Salvia splendens</name>
    <name type="common">Scarlet sage</name>
    <dbReference type="NCBI Taxonomy" id="180675"/>
    <lineage>
        <taxon>Eukaryota</taxon>
        <taxon>Viridiplantae</taxon>
        <taxon>Streptophyta</taxon>
        <taxon>Embryophyta</taxon>
        <taxon>Tracheophyta</taxon>
        <taxon>Spermatophyta</taxon>
        <taxon>Magnoliopsida</taxon>
        <taxon>eudicotyledons</taxon>
        <taxon>Gunneridae</taxon>
        <taxon>Pentapetalae</taxon>
        <taxon>asterids</taxon>
        <taxon>lamiids</taxon>
        <taxon>Lamiales</taxon>
        <taxon>Lamiaceae</taxon>
        <taxon>Nepetoideae</taxon>
        <taxon>Mentheae</taxon>
        <taxon>Salviinae</taxon>
        <taxon>Salvia</taxon>
        <taxon>Salvia subgen. Calosphace</taxon>
        <taxon>core Calosphace</taxon>
    </lineage>
</organism>
<reference evidence="7" key="1">
    <citation type="submission" date="2018-01" db="EMBL/GenBank/DDBJ databases">
        <authorList>
            <person name="Mao J.F."/>
        </authorList>
    </citation>
    <scope>NUCLEOTIDE SEQUENCE</scope>
    <source>
        <strain evidence="7">Huo1</strain>
        <tissue evidence="7">Leaf</tissue>
    </source>
</reference>
<evidence type="ECO:0000313" key="8">
    <source>
        <dbReference type="Proteomes" id="UP000298416"/>
    </source>
</evidence>
<dbReference type="AlphaFoldDB" id="A0A8X8XTZ4"/>
<keyword evidence="2" id="KW-0132">Cell division</keyword>
<dbReference type="Pfam" id="PF02984">
    <property type="entry name" value="Cyclin_C"/>
    <property type="match status" value="1"/>
</dbReference>
<evidence type="ECO:0000256" key="2">
    <source>
        <dbReference type="ARBA" id="ARBA00022618"/>
    </source>
</evidence>
<evidence type="ECO:0000259" key="6">
    <source>
        <dbReference type="SMART" id="SM00385"/>
    </source>
</evidence>
<dbReference type="InterPro" id="IPR013763">
    <property type="entry name" value="Cyclin-like_dom"/>
</dbReference>
<dbReference type="SMART" id="SM00385">
    <property type="entry name" value="CYCLIN"/>
    <property type="match status" value="1"/>
</dbReference>
<comment type="caution">
    <text evidence="7">The sequence shown here is derived from an EMBL/GenBank/DDBJ whole genome shotgun (WGS) entry which is preliminary data.</text>
</comment>
<dbReference type="Proteomes" id="UP000298416">
    <property type="component" value="Unassembled WGS sequence"/>
</dbReference>
<evidence type="ECO:0000256" key="4">
    <source>
        <dbReference type="ARBA" id="ARBA00023306"/>
    </source>
</evidence>
<accession>A0A8X8XTZ4</accession>
<evidence type="ECO:0000256" key="5">
    <source>
        <dbReference type="RuleBase" id="RU000383"/>
    </source>
</evidence>
<dbReference type="CDD" id="cd20543">
    <property type="entry name" value="CYCLIN_AtCycD-like_rpt1"/>
    <property type="match status" value="1"/>
</dbReference>
<dbReference type="FunFam" id="1.10.472.10:FF:000060">
    <property type="entry name" value="D6-type cyclin"/>
    <property type="match status" value="1"/>
</dbReference>
<feature type="domain" description="Cyclin-like" evidence="6">
    <location>
        <begin position="87"/>
        <end position="175"/>
    </location>
</feature>
<comment type="similarity">
    <text evidence="1">Belongs to the cyclin family. Cyclin D subfamily.</text>
</comment>
<evidence type="ECO:0000313" key="7">
    <source>
        <dbReference type="EMBL" id="KAG6417496.1"/>
    </source>
</evidence>
<gene>
    <name evidence="7" type="ORF">SASPL_119677</name>
</gene>
<evidence type="ECO:0000256" key="3">
    <source>
        <dbReference type="ARBA" id="ARBA00023127"/>
    </source>
</evidence>
<keyword evidence="8" id="KW-1185">Reference proteome</keyword>
<dbReference type="Pfam" id="PF00134">
    <property type="entry name" value="Cyclin_N"/>
    <property type="match status" value="1"/>
</dbReference>
<dbReference type="InterPro" id="IPR048258">
    <property type="entry name" value="Cyclins_cyclin-box"/>
</dbReference>
<proteinExistence type="inferred from homology"/>
<dbReference type="EMBL" id="PNBA02000007">
    <property type="protein sequence ID" value="KAG6417496.1"/>
    <property type="molecule type" value="Genomic_DNA"/>
</dbReference>
<evidence type="ECO:0000256" key="1">
    <source>
        <dbReference type="ARBA" id="ARBA00009065"/>
    </source>
</evidence>
<dbReference type="OrthoDB" id="886288at2759"/>
<dbReference type="InterPro" id="IPR004367">
    <property type="entry name" value="Cyclin_C-dom"/>
</dbReference>
<protein>
    <recommendedName>
        <fullName evidence="6">Cyclin-like domain-containing protein</fullName>
    </recommendedName>
</protein>
<name>A0A8X8XTZ4_SALSN</name>
<keyword evidence="3 5" id="KW-0195">Cyclin</keyword>
<keyword evidence="4" id="KW-0131">Cell cycle</keyword>
<dbReference type="GO" id="GO:0051301">
    <property type="term" value="P:cell division"/>
    <property type="evidence" value="ECO:0007669"/>
    <property type="project" value="UniProtKB-KW"/>
</dbReference>
<dbReference type="PANTHER" id="PTHR10177">
    <property type="entry name" value="CYCLINS"/>
    <property type="match status" value="1"/>
</dbReference>
<dbReference type="PROSITE" id="PS00292">
    <property type="entry name" value="CYCLINS"/>
    <property type="match status" value="1"/>
</dbReference>
<dbReference type="InterPro" id="IPR006671">
    <property type="entry name" value="Cyclin_N"/>
</dbReference>
<reference evidence="7" key="2">
    <citation type="submission" date="2020-08" db="EMBL/GenBank/DDBJ databases">
        <title>Plant Genome Project.</title>
        <authorList>
            <person name="Zhang R.-G."/>
        </authorList>
    </citation>
    <scope>NUCLEOTIDE SEQUENCE</scope>
    <source>
        <strain evidence="7">Huo1</strain>
        <tissue evidence="7">Leaf</tissue>
    </source>
</reference>